<evidence type="ECO:0000313" key="1">
    <source>
        <dbReference type="EMBL" id="SET08993.1"/>
    </source>
</evidence>
<dbReference type="Proteomes" id="UP000243338">
    <property type="component" value="Unassembled WGS sequence"/>
</dbReference>
<evidence type="ECO:0000313" key="2">
    <source>
        <dbReference type="Proteomes" id="UP000243338"/>
    </source>
</evidence>
<dbReference type="AlphaFoldDB" id="A0A1I0BQ26"/>
<dbReference type="STRING" id="1353158.SAMN04488587_2280"/>
<protein>
    <submittedName>
        <fullName evidence="1">Uncharacterized protein</fullName>
    </submittedName>
</protein>
<dbReference type="RefSeq" id="WP_091690727.1">
    <property type="nucleotide sequence ID" value="NZ_CAAGSJ010000002.1"/>
</dbReference>
<gene>
    <name evidence="1" type="ORF">SAMN04488587_2280</name>
</gene>
<accession>A0A1I0BQ26</accession>
<sequence>MDQLKGSLYGNLSTNGPKIQTPIGHALRMDTDFSVRTPKGTLNGKAGDYIIKHKSGMVSIIKSYVFNKRYDILR</sequence>
<name>A0A1I0BQ26_9EURY</name>
<dbReference type="OrthoDB" id="140771at2157"/>
<keyword evidence="2" id="KW-1185">Reference proteome</keyword>
<proteinExistence type="predicted"/>
<organism evidence="1 2">
    <name type="scientific">Methanococcoides vulcani</name>
    <dbReference type="NCBI Taxonomy" id="1353158"/>
    <lineage>
        <taxon>Archaea</taxon>
        <taxon>Methanobacteriati</taxon>
        <taxon>Methanobacteriota</taxon>
        <taxon>Stenosarchaea group</taxon>
        <taxon>Methanomicrobia</taxon>
        <taxon>Methanosarcinales</taxon>
        <taxon>Methanosarcinaceae</taxon>
        <taxon>Methanococcoides</taxon>
    </lineage>
</organism>
<dbReference type="EMBL" id="FOHQ01000008">
    <property type="protein sequence ID" value="SET08993.1"/>
    <property type="molecule type" value="Genomic_DNA"/>
</dbReference>
<reference evidence="2" key="1">
    <citation type="submission" date="2016-10" db="EMBL/GenBank/DDBJ databases">
        <authorList>
            <person name="Varghese N."/>
            <person name="Submissions S."/>
        </authorList>
    </citation>
    <scope>NUCLEOTIDE SEQUENCE [LARGE SCALE GENOMIC DNA]</scope>
    <source>
        <strain evidence="2">SLH 33</strain>
    </source>
</reference>